<dbReference type="GO" id="GO:0008381">
    <property type="term" value="F:mechanosensitive monoatomic ion channel activity"/>
    <property type="evidence" value="ECO:0007669"/>
    <property type="project" value="InterPro"/>
</dbReference>
<dbReference type="InterPro" id="IPR006685">
    <property type="entry name" value="MscS_channel_2nd"/>
</dbReference>
<dbReference type="SUPFAM" id="SSF82689">
    <property type="entry name" value="Mechanosensitive channel protein MscS (YggB), C-terminal domain"/>
    <property type="match status" value="1"/>
</dbReference>
<keyword evidence="3" id="KW-1003">Cell membrane</keyword>
<accession>A0A8J2U2V5</accession>
<evidence type="ECO:0000256" key="3">
    <source>
        <dbReference type="ARBA" id="ARBA00022475"/>
    </source>
</evidence>
<gene>
    <name evidence="11" type="ORF">GCM10011369_06140</name>
</gene>
<dbReference type="EMBL" id="BMDX01000002">
    <property type="protein sequence ID" value="GGA67252.1"/>
    <property type="molecule type" value="Genomic_DNA"/>
</dbReference>
<dbReference type="InterPro" id="IPR023408">
    <property type="entry name" value="MscS_beta-dom_sf"/>
</dbReference>
<dbReference type="Gene3D" id="3.30.70.100">
    <property type="match status" value="1"/>
</dbReference>
<comment type="caution">
    <text evidence="11">The sequence shown here is derived from an EMBL/GenBank/DDBJ whole genome shotgun (WGS) entry which is preliminary data.</text>
</comment>
<comment type="subcellular location">
    <subcellularLocation>
        <location evidence="7">Cell inner membrane</location>
        <topology evidence="7">Multi-pass membrane protein</topology>
    </subcellularLocation>
    <subcellularLocation>
        <location evidence="1">Cell membrane</location>
        <topology evidence="1">Multi-pass membrane protein</topology>
    </subcellularLocation>
</comment>
<feature type="region of interest" description="Disordered" evidence="8">
    <location>
        <begin position="596"/>
        <end position="655"/>
    </location>
</feature>
<name>A0A8J2U2V5_9GAMM</name>
<feature type="transmembrane region" description="Helical" evidence="7">
    <location>
        <begin position="371"/>
        <end position="393"/>
    </location>
</feature>
<keyword evidence="7" id="KW-0813">Transport</keyword>
<dbReference type="SUPFAM" id="SSF82861">
    <property type="entry name" value="Mechanosensitive channel protein MscS (YggB), transmembrane region"/>
    <property type="match status" value="1"/>
</dbReference>
<keyword evidence="6 7" id="KW-0472">Membrane</keyword>
<evidence type="ECO:0000259" key="9">
    <source>
        <dbReference type="Pfam" id="PF00924"/>
    </source>
</evidence>
<dbReference type="PANTHER" id="PTHR30221:SF1">
    <property type="entry name" value="SMALL-CONDUCTANCE MECHANOSENSITIVE CHANNEL"/>
    <property type="match status" value="1"/>
</dbReference>
<dbReference type="InterPro" id="IPR011014">
    <property type="entry name" value="MscS_channel_TM-2"/>
</dbReference>
<dbReference type="RefSeq" id="WP_143824461.1">
    <property type="nucleotide sequence ID" value="NZ_BMDX01000002.1"/>
</dbReference>
<keyword evidence="7" id="KW-0406">Ion transport</keyword>
<comment type="subunit">
    <text evidence="7">Homoheptamer.</text>
</comment>
<dbReference type="Proteomes" id="UP000619743">
    <property type="component" value="Unassembled WGS sequence"/>
</dbReference>
<evidence type="ECO:0000256" key="1">
    <source>
        <dbReference type="ARBA" id="ARBA00004651"/>
    </source>
</evidence>
<dbReference type="Pfam" id="PF21082">
    <property type="entry name" value="MS_channel_3rd"/>
    <property type="match status" value="1"/>
</dbReference>
<evidence type="ECO:0000313" key="11">
    <source>
        <dbReference type="EMBL" id="GGA67252.1"/>
    </source>
</evidence>
<feature type="domain" description="Mechanosensitive ion channel MscS" evidence="9">
    <location>
        <begin position="395"/>
        <end position="460"/>
    </location>
</feature>
<comment type="function">
    <text evidence="7">Mechanosensitive channel that participates in the regulation of osmotic pressure changes within the cell, opening in response to stretch forces in the membrane lipid bilayer, without the need for other proteins. Contributes to normal resistance to hypoosmotic shock. Forms an ion channel of 1.0 nanosiemens conductance with a slight preference for anions.</text>
</comment>
<keyword evidence="7" id="KW-0997">Cell inner membrane</keyword>
<feature type="domain" description="Mechanosensitive ion channel MscS C-terminal" evidence="10">
    <location>
        <begin position="470"/>
        <end position="570"/>
    </location>
</feature>
<evidence type="ECO:0000256" key="2">
    <source>
        <dbReference type="ARBA" id="ARBA00008017"/>
    </source>
</evidence>
<comment type="similarity">
    <text evidence="2 7">Belongs to the MscS (TC 1.A.23) family.</text>
</comment>
<dbReference type="InterPro" id="IPR049278">
    <property type="entry name" value="MS_channel_C"/>
</dbReference>
<dbReference type="OrthoDB" id="9775207at2"/>
<keyword evidence="4 7" id="KW-0812">Transmembrane</keyword>
<dbReference type="SUPFAM" id="SSF50182">
    <property type="entry name" value="Sm-like ribonucleoproteins"/>
    <property type="match status" value="1"/>
</dbReference>
<keyword evidence="7" id="KW-0407">Ion channel</keyword>
<organism evidence="11 12">
    <name type="scientific">Neiella marina</name>
    <dbReference type="NCBI Taxonomy" id="508461"/>
    <lineage>
        <taxon>Bacteria</taxon>
        <taxon>Pseudomonadati</taxon>
        <taxon>Pseudomonadota</taxon>
        <taxon>Gammaproteobacteria</taxon>
        <taxon>Alteromonadales</taxon>
        <taxon>Echinimonadaceae</taxon>
        <taxon>Neiella</taxon>
    </lineage>
</organism>
<evidence type="ECO:0000313" key="12">
    <source>
        <dbReference type="Proteomes" id="UP000619743"/>
    </source>
</evidence>
<dbReference type="GO" id="GO:0005886">
    <property type="term" value="C:plasma membrane"/>
    <property type="evidence" value="ECO:0007669"/>
    <property type="project" value="UniProtKB-SubCell"/>
</dbReference>
<dbReference type="Gene3D" id="2.30.30.60">
    <property type="match status" value="1"/>
</dbReference>
<keyword evidence="12" id="KW-1185">Reference proteome</keyword>
<dbReference type="InterPro" id="IPR045275">
    <property type="entry name" value="MscS_archaea/bacteria_type"/>
</dbReference>
<dbReference type="PANTHER" id="PTHR30221">
    <property type="entry name" value="SMALL-CONDUCTANCE MECHANOSENSITIVE CHANNEL"/>
    <property type="match status" value="1"/>
</dbReference>
<reference evidence="12" key="1">
    <citation type="journal article" date="2019" name="Int. J. Syst. Evol. Microbiol.">
        <title>The Global Catalogue of Microorganisms (GCM) 10K type strain sequencing project: providing services to taxonomists for standard genome sequencing and annotation.</title>
        <authorList>
            <consortium name="The Broad Institute Genomics Platform"/>
            <consortium name="The Broad Institute Genome Sequencing Center for Infectious Disease"/>
            <person name="Wu L."/>
            <person name="Ma J."/>
        </authorList>
    </citation>
    <scope>NUCLEOTIDE SEQUENCE [LARGE SCALE GENOMIC DNA]</scope>
    <source>
        <strain evidence="12">CGMCC 1.10130</strain>
    </source>
</reference>
<dbReference type="InterPro" id="IPR010920">
    <property type="entry name" value="LSM_dom_sf"/>
</dbReference>
<keyword evidence="5 7" id="KW-1133">Transmembrane helix</keyword>
<evidence type="ECO:0000256" key="6">
    <source>
        <dbReference type="ARBA" id="ARBA00023136"/>
    </source>
</evidence>
<evidence type="ECO:0000259" key="10">
    <source>
        <dbReference type="Pfam" id="PF21082"/>
    </source>
</evidence>
<sequence length="655" mass="73633">MKVLAGILLIVVIALYAPPCAEASVPSSSPLSSLELELGDEAANEIFWYRVDTSSPRMVLLSFVRVMRIYQQSVQKTGYTWTNAEQTKNLSAQIDKLFDLRTVPEDFRNHVAMEGAVHIREILARVVLPKLKLIPDEDEMAARIAIGKAPIYRVPGTPIEIGLSDTGRYQFRPSTLAQARSLYGEVKHLPYAPKQQYVNGLYQSYFFYSGPLLPHELMLALPNWFYSEFYEQTVWQWCFVALAVLSLVLLRVLRSAISKHTSESSLLVRRTFELFNPLSGLILAYFLEVFLRDHVFLTGDVLQSAVFVTRALTLFYLVVGIINLGNLSSELILSTERYTGSTMNQQLVRLAGRLLSLAFAVVVVIEGMQRIGFSLATLVAGAGVGGLAIALAAQNTFKNIISGIELSLDKPFVEGQRIKVDDMDGIVEDVGLRSTRLRTLTGHQITIPNEVAANAKVENVGRRPYIRRTFHITVTYDTSPAKVARAVELIQQILALPDNFDQQNDHQHPNVPINQPDLPPRVFFNEFNADSLNIAVNYWYHPPEYWDYSAHAQWVNMQIMERFAAEKIEFAFPTQTLYLAGDNERPLDIGMTERHAPTAREKAVRPVRATPISDEMAPDGKTMAEVEQAISDSNQVEVDEEQEPDSKRKIDDEDN</sequence>
<feature type="transmembrane region" description="Helical" evidence="7">
    <location>
        <begin position="274"/>
        <end position="292"/>
    </location>
</feature>
<evidence type="ECO:0000256" key="5">
    <source>
        <dbReference type="ARBA" id="ARBA00022989"/>
    </source>
</evidence>
<evidence type="ECO:0000256" key="4">
    <source>
        <dbReference type="ARBA" id="ARBA00022692"/>
    </source>
</evidence>
<proteinExistence type="inferred from homology"/>
<feature type="transmembrane region" description="Helical" evidence="7">
    <location>
        <begin position="304"/>
        <end position="326"/>
    </location>
</feature>
<evidence type="ECO:0000256" key="8">
    <source>
        <dbReference type="SAM" id="MobiDB-lite"/>
    </source>
</evidence>
<dbReference type="Gene3D" id="1.10.287.1260">
    <property type="match status" value="1"/>
</dbReference>
<protein>
    <recommendedName>
        <fullName evidence="7">Small-conductance mechanosensitive channel</fullName>
    </recommendedName>
</protein>
<evidence type="ECO:0000256" key="7">
    <source>
        <dbReference type="RuleBase" id="RU369025"/>
    </source>
</evidence>
<dbReference type="Pfam" id="PF00924">
    <property type="entry name" value="MS_channel_2nd"/>
    <property type="match status" value="1"/>
</dbReference>
<dbReference type="InterPro" id="IPR011066">
    <property type="entry name" value="MscS_channel_C_sf"/>
</dbReference>
<feature type="transmembrane region" description="Helical" evidence="7">
    <location>
        <begin position="234"/>
        <end position="253"/>
    </location>
</feature>
<dbReference type="AlphaFoldDB" id="A0A8J2U2V5"/>
<feature type="compositionally biased region" description="Basic and acidic residues" evidence="8">
    <location>
        <begin position="644"/>
        <end position="655"/>
    </location>
</feature>